<comment type="subcellular location">
    <subcellularLocation>
        <location evidence="8">Cell membrane</location>
        <topology evidence="8">Multi-pass membrane protein</topology>
    </subcellularLocation>
    <subcellularLocation>
        <location evidence="1">Membrane</location>
        <topology evidence="1">Multi-pass membrane protein</topology>
    </subcellularLocation>
</comment>
<evidence type="ECO:0000313" key="11">
    <source>
        <dbReference type="EMBL" id="RIH74657.1"/>
    </source>
</evidence>
<evidence type="ECO:0000256" key="5">
    <source>
        <dbReference type="ARBA" id="ARBA00022989"/>
    </source>
</evidence>
<dbReference type="InterPro" id="IPR001905">
    <property type="entry name" value="Ammonium_transpt"/>
</dbReference>
<evidence type="ECO:0000313" key="12">
    <source>
        <dbReference type="Proteomes" id="UP000265443"/>
    </source>
</evidence>
<organism evidence="11 12">
    <name type="scientific">Meiothermus hypogaeus</name>
    <dbReference type="NCBI Taxonomy" id="884155"/>
    <lineage>
        <taxon>Bacteria</taxon>
        <taxon>Thermotogati</taxon>
        <taxon>Deinococcota</taxon>
        <taxon>Deinococci</taxon>
        <taxon>Thermales</taxon>
        <taxon>Thermaceae</taxon>
        <taxon>Meiothermus</taxon>
    </lineage>
</organism>
<dbReference type="Proteomes" id="UP000265443">
    <property type="component" value="Unassembled WGS sequence"/>
</dbReference>
<feature type="transmembrane region" description="Helical" evidence="8">
    <location>
        <begin position="184"/>
        <end position="205"/>
    </location>
</feature>
<dbReference type="Gene3D" id="1.10.3430.10">
    <property type="entry name" value="Ammonium transporter AmtB like domains"/>
    <property type="match status" value="1"/>
</dbReference>
<sequence length="453" mass="47233">MKNLRLPIFLGAMAMGLAFAEDPEFSAADTAWMLVATGLVLLMTPALAFFYGGLVRSKNALNTMMMSFSALGFVAVAWALLGYTLALSGDGNFIGDLRYLFLNNVGMENKGAIASITIPHMLWMIFQGTFAIITAALVSGAVVERMRFPAFLLFITLWGLFVYAPIAKWVWGGGFLADLGAWDFAGGTVVHINSGIAAVVAALVLGARKDFGRQAILPHNVPFVLLGAALLWFGWFGFNAGSAWAASATAGLALTNTILAPAATIVVWSLLDLMRTGRVTAVGLATAIVVGLVVITPAAAFVSPFFALVMGAIGAFPSYYVLLWRAKSGLDDSLDVFAAHGVGGITGAILTGVFAQKAVNGLFDGLIAGNPAQVLIQAFAVLIAVVYSGAMTFLLLKLVGAITPLKAAVKEEGVGMDITQHGEEAYTSGEGAILVKSEAAMPVARPKAVGGTD</sequence>
<feature type="transmembrane region" description="Helical" evidence="8">
    <location>
        <begin position="66"/>
        <end position="86"/>
    </location>
</feature>
<gene>
    <name evidence="11" type="primary">amt</name>
    <name evidence="11" type="ORF">Mhypo_03244</name>
</gene>
<keyword evidence="4 8" id="KW-0812">Transmembrane</keyword>
<keyword evidence="5 8" id="KW-1133">Transmembrane helix</keyword>
<name>A0ABX9MHN5_9DEIN</name>
<keyword evidence="7 8" id="KW-0924">Ammonia transport</keyword>
<feature type="transmembrane region" description="Helical" evidence="8">
    <location>
        <begin position="150"/>
        <end position="172"/>
    </location>
</feature>
<keyword evidence="12" id="KW-1185">Reference proteome</keyword>
<proteinExistence type="inferred from homology"/>
<evidence type="ECO:0000256" key="6">
    <source>
        <dbReference type="ARBA" id="ARBA00023136"/>
    </source>
</evidence>
<evidence type="ECO:0000256" key="1">
    <source>
        <dbReference type="ARBA" id="ARBA00004141"/>
    </source>
</evidence>
<feature type="transmembrane region" description="Helical" evidence="8">
    <location>
        <begin position="336"/>
        <end position="355"/>
    </location>
</feature>
<comment type="similarity">
    <text evidence="2 8">Belongs to the ammonia transporter channel (TC 1.A.11.2) family.</text>
</comment>
<dbReference type="SUPFAM" id="SSF111352">
    <property type="entry name" value="Ammonium transporter"/>
    <property type="match status" value="1"/>
</dbReference>
<evidence type="ECO:0000256" key="7">
    <source>
        <dbReference type="ARBA" id="ARBA00023177"/>
    </source>
</evidence>
<feature type="transmembrane region" description="Helical" evidence="8">
    <location>
        <begin position="244"/>
        <end position="267"/>
    </location>
</feature>
<dbReference type="PANTHER" id="PTHR43029">
    <property type="entry name" value="AMMONIUM TRANSPORTER MEP2"/>
    <property type="match status" value="1"/>
</dbReference>
<dbReference type="EMBL" id="QWKY01000109">
    <property type="protein sequence ID" value="RIH74657.1"/>
    <property type="molecule type" value="Genomic_DNA"/>
</dbReference>
<feature type="signal peptide" evidence="9">
    <location>
        <begin position="1"/>
        <end position="20"/>
    </location>
</feature>
<dbReference type="RefSeq" id="WP_119342315.1">
    <property type="nucleotide sequence ID" value="NZ_QWKY01000109.1"/>
</dbReference>
<evidence type="ECO:0000256" key="4">
    <source>
        <dbReference type="ARBA" id="ARBA00022692"/>
    </source>
</evidence>
<dbReference type="Pfam" id="PF00909">
    <property type="entry name" value="Ammonium_transp"/>
    <property type="match status" value="1"/>
</dbReference>
<dbReference type="PROSITE" id="PS01219">
    <property type="entry name" value="AMMONIUM_TRANSP"/>
    <property type="match status" value="1"/>
</dbReference>
<dbReference type="InterPro" id="IPR029020">
    <property type="entry name" value="Ammonium/urea_transptr"/>
</dbReference>
<feature type="transmembrane region" description="Helical" evidence="8">
    <location>
        <begin position="375"/>
        <end position="396"/>
    </location>
</feature>
<evidence type="ECO:0000259" key="10">
    <source>
        <dbReference type="Pfam" id="PF00909"/>
    </source>
</evidence>
<protein>
    <recommendedName>
        <fullName evidence="8">Ammonium transporter</fullName>
    </recommendedName>
</protein>
<feature type="transmembrane region" description="Helical" evidence="8">
    <location>
        <begin position="279"/>
        <end position="299"/>
    </location>
</feature>
<dbReference type="InterPro" id="IPR024041">
    <property type="entry name" value="NH4_transpt_AmtB-like_dom"/>
</dbReference>
<dbReference type="PANTHER" id="PTHR43029:SF10">
    <property type="entry name" value="AMMONIUM TRANSPORTER MEP2"/>
    <property type="match status" value="1"/>
</dbReference>
<feature type="transmembrane region" description="Helical" evidence="8">
    <location>
        <begin position="305"/>
        <end position="324"/>
    </location>
</feature>
<feature type="transmembrane region" description="Helical" evidence="8">
    <location>
        <begin position="121"/>
        <end position="143"/>
    </location>
</feature>
<feature type="transmembrane region" description="Helical" evidence="8">
    <location>
        <begin position="30"/>
        <end position="54"/>
    </location>
</feature>
<dbReference type="InterPro" id="IPR018047">
    <property type="entry name" value="Ammonium_transpt_CS"/>
</dbReference>
<keyword evidence="6 8" id="KW-0472">Membrane</keyword>
<feature type="chain" id="PRO_5046484970" description="Ammonium transporter" evidence="9">
    <location>
        <begin position="21"/>
        <end position="453"/>
    </location>
</feature>
<evidence type="ECO:0000256" key="3">
    <source>
        <dbReference type="ARBA" id="ARBA00022448"/>
    </source>
</evidence>
<evidence type="ECO:0000256" key="8">
    <source>
        <dbReference type="RuleBase" id="RU362002"/>
    </source>
</evidence>
<evidence type="ECO:0000256" key="2">
    <source>
        <dbReference type="ARBA" id="ARBA00005887"/>
    </source>
</evidence>
<keyword evidence="3 8" id="KW-0813">Transport</keyword>
<keyword evidence="9" id="KW-0732">Signal</keyword>
<reference evidence="11 12" key="1">
    <citation type="submission" date="2018-08" db="EMBL/GenBank/DDBJ databases">
        <title>Meiothermus hypogaeus DSM 23238 genome sequencing project.</title>
        <authorList>
            <person name="Da Costa M.S."/>
            <person name="Albuquerque L."/>
            <person name="Raposo P."/>
            <person name="Froufe H.J.C."/>
            <person name="Barroso C.S."/>
            <person name="Egas C."/>
        </authorList>
    </citation>
    <scope>NUCLEOTIDE SEQUENCE [LARGE SCALE GENOMIC DNA]</scope>
    <source>
        <strain evidence="11 12">DSM 23238</strain>
    </source>
</reference>
<feature type="domain" description="Ammonium transporter AmtB-like" evidence="10">
    <location>
        <begin position="31"/>
        <end position="426"/>
    </location>
</feature>
<evidence type="ECO:0000256" key="9">
    <source>
        <dbReference type="SAM" id="SignalP"/>
    </source>
</evidence>
<dbReference type="NCBIfam" id="TIGR00836">
    <property type="entry name" value="amt"/>
    <property type="match status" value="1"/>
</dbReference>
<comment type="caution">
    <text evidence="11">The sequence shown here is derived from an EMBL/GenBank/DDBJ whole genome shotgun (WGS) entry which is preliminary data.</text>
</comment>
<accession>A0ABX9MHN5</accession>
<feature type="transmembrane region" description="Helical" evidence="8">
    <location>
        <begin position="217"/>
        <end position="238"/>
    </location>
</feature>